<dbReference type="EMBL" id="BLAY01000043">
    <property type="protein sequence ID" value="GET38371.1"/>
    <property type="molecule type" value="Genomic_DNA"/>
</dbReference>
<gene>
    <name evidence="2" type="ORF">MiSe_31270</name>
</gene>
<name>A0AAV3XAJ7_9CYAN</name>
<evidence type="ECO:0000313" key="2">
    <source>
        <dbReference type="EMBL" id="GET38371.1"/>
    </source>
</evidence>
<accession>A0AAV3XAJ7</accession>
<dbReference type="Proteomes" id="UP001050975">
    <property type="component" value="Unassembled WGS sequence"/>
</dbReference>
<dbReference type="InterPro" id="IPR008984">
    <property type="entry name" value="SMAD_FHA_dom_sf"/>
</dbReference>
<dbReference type="Gene3D" id="2.60.200.20">
    <property type="match status" value="1"/>
</dbReference>
<evidence type="ECO:0000259" key="1">
    <source>
        <dbReference type="PROSITE" id="PS50006"/>
    </source>
</evidence>
<feature type="domain" description="FHA" evidence="1">
    <location>
        <begin position="29"/>
        <end position="88"/>
    </location>
</feature>
<dbReference type="PROSITE" id="PS50006">
    <property type="entry name" value="FHA_DOMAIN"/>
    <property type="match status" value="1"/>
</dbReference>
<keyword evidence="3" id="KW-1185">Reference proteome</keyword>
<dbReference type="SUPFAM" id="SSF49879">
    <property type="entry name" value="SMAD/FHA domain"/>
    <property type="match status" value="1"/>
</dbReference>
<dbReference type="AlphaFoldDB" id="A0AAV3XAJ7"/>
<reference evidence="2" key="1">
    <citation type="submission" date="2019-10" db="EMBL/GenBank/DDBJ databases">
        <title>Draft genome sequece of Microseira wollei NIES-4236.</title>
        <authorList>
            <person name="Yamaguchi H."/>
            <person name="Suzuki S."/>
            <person name="Kawachi M."/>
        </authorList>
    </citation>
    <scope>NUCLEOTIDE SEQUENCE</scope>
    <source>
        <strain evidence="2">NIES-4236</strain>
    </source>
</reference>
<protein>
    <submittedName>
        <fullName evidence="2">FHA domain protein</fullName>
    </submittedName>
</protein>
<dbReference type="Pfam" id="PF00498">
    <property type="entry name" value="FHA"/>
    <property type="match status" value="1"/>
</dbReference>
<organism evidence="2 3">
    <name type="scientific">Microseira wollei NIES-4236</name>
    <dbReference type="NCBI Taxonomy" id="2530354"/>
    <lineage>
        <taxon>Bacteria</taxon>
        <taxon>Bacillati</taxon>
        <taxon>Cyanobacteriota</taxon>
        <taxon>Cyanophyceae</taxon>
        <taxon>Oscillatoriophycideae</taxon>
        <taxon>Aerosakkonematales</taxon>
        <taxon>Aerosakkonemataceae</taxon>
        <taxon>Microseira</taxon>
    </lineage>
</organism>
<proteinExistence type="predicted"/>
<evidence type="ECO:0000313" key="3">
    <source>
        <dbReference type="Proteomes" id="UP001050975"/>
    </source>
</evidence>
<dbReference type="RefSeq" id="WP_226581521.1">
    <property type="nucleotide sequence ID" value="NZ_BLAY01000043.1"/>
</dbReference>
<dbReference type="InterPro" id="IPR000253">
    <property type="entry name" value="FHA_dom"/>
</dbReference>
<dbReference type="SMART" id="SM00240">
    <property type="entry name" value="FHA"/>
    <property type="match status" value="1"/>
</dbReference>
<sequence length="156" mass="17460">MTSPNYQKHLLIVEDDKGQREFILEAPAYSLGRSKRCDIRVESLFVSNRHATLLRLPDQDGSYSYQIIDGDGKGKYSTNGLSINGQKIRARILKHNDKIVFGSNVQVTYLHMQRQDTSSAPLPDPSFDVTLIDPAMVEKTVEEQSPAKSQPTPGQI</sequence>
<comment type="caution">
    <text evidence="2">The sequence shown here is derived from an EMBL/GenBank/DDBJ whole genome shotgun (WGS) entry which is preliminary data.</text>
</comment>